<dbReference type="AlphaFoldDB" id="A0A0M3JHQ6"/>
<protein>
    <submittedName>
        <fullName evidence="3">UDP-glucose:glycoprotein glucosyltransferase (inferred by orthology to a D. melanogaster protein)</fullName>
    </submittedName>
</protein>
<dbReference type="PANTHER" id="PTHR11226:SF0">
    <property type="entry name" value="UDP-GLUCOSE:GLYCOPROTEIN GLUCOSYLTRANSFERASE"/>
    <property type="match status" value="1"/>
</dbReference>
<proteinExistence type="predicted"/>
<name>A0A0M3JHQ6_ANISI</name>
<evidence type="ECO:0000313" key="1">
    <source>
        <dbReference type="EMBL" id="VDK28157.1"/>
    </source>
</evidence>
<dbReference type="GO" id="GO:0005783">
    <property type="term" value="C:endoplasmic reticulum"/>
    <property type="evidence" value="ECO:0007669"/>
    <property type="project" value="TreeGrafter"/>
</dbReference>
<accession>A0A0M3JHQ6</accession>
<reference evidence="1 2" key="2">
    <citation type="submission" date="2018-11" db="EMBL/GenBank/DDBJ databases">
        <authorList>
            <consortium name="Pathogen Informatics"/>
        </authorList>
    </citation>
    <scope>NUCLEOTIDE SEQUENCE [LARGE SCALE GENOMIC DNA]</scope>
</reference>
<dbReference type="GO" id="GO:0036503">
    <property type="term" value="P:ERAD pathway"/>
    <property type="evidence" value="ECO:0007669"/>
    <property type="project" value="TreeGrafter"/>
</dbReference>
<organism evidence="3">
    <name type="scientific">Anisakis simplex</name>
    <name type="common">Herring worm</name>
    <dbReference type="NCBI Taxonomy" id="6269"/>
    <lineage>
        <taxon>Eukaryota</taxon>
        <taxon>Metazoa</taxon>
        <taxon>Ecdysozoa</taxon>
        <taxon>Nematoda</taxon>
        <taxon>Chromadorea</taxon>
        <taxon>Rhabditida</taxon>
        <taxon>Spirurina</taxon>
        <taxon>Ascaridomorpha</taxon>
        <taxon>Ascaridoidea</taxon>
        <taxon>Anisakidae</taxon>
        <taxon>Anisakis</taxon>
        <taxon>Anisakis simplex complex</taxon>
    </lineage>
</organism>
<dbReference type="GO" id="GO:0051082">
    <property type="term" value="F:unfolded protein binding"/>
    <property type="evidence" value="ECO:0007669"/>
    <property type="project" value="TreeGrafter"/>
</dbReference>
<keyword evidence="2" id="KW-1185">Reference proteome</keyword>
<evidence type="ECO:0000313" key="3">
    <source>
        <dbReference type="WBParaSite" id="ASIM_0000717001-mRNA-1"/>
    </source>
</evidence>
<dbReference type="GO" id="GO:0003980">
    <property type="term" value="F:UDP-glucose:glycoprotein glucosyltransferase activity"/>
    <property type="evidence" value="ECO:0007669"/>
    <property type="project" value="InterPro"/>
</dbReference>
<evidence type="ECO:0000313" key="2">
    <source>
        <dbReference type="Proteomes" id="UP000267096"/>
    </source>
</evidence>
<dbReference type="Proteomes" id="UP000267096">
    <property type="component" value="Unassembled WGS sequence"/>
</dbReference>
<dbReference type="GO" id="GO:0018279">
    <property type="term" value="P:protein N-linked glycosylation via asparagine"/>
    <property type="evidence" value="ECO:0007669"/>
    <property type="project" value="TreeGrafter"/>
</dbReference>
<dbReference type="PANTHER" id="PTHR11226">
    <property type="entry name" value="UDP-GLUCOSE GLYCOPROTEIN:GLUCOSYLTRANSFERASE"/>
    <property type="match status" value="1"/>
</dbReference>
<dbReference type="InterPro" id="IPR009448">
    <property type="entry name" value="UDP-g_GGtrans"/>
</dbReference>
<sequence>MNVIQQVVNADIVLVMNPKSKLSELPLKRFYRMVLEPSVQFDDSGRISSAAYQARFASLPSKQLLTLALIPSDSWMVQAVKAVYDLDNIKMQNVEGNVVSEFELENILLEGHCFDENTGTPPR</sequence>
<dbReference type="WBParaSite" id="ASIM_0000717001-mRNA-1">
    <property type="protein sequence ID" value="ASIM_0000717001-mRNA-1"/>
    <property type="gene ID" value="ASIM_0000717001"/>
</dbReference>
<dbReference type="EMBL" id="UYRR01015945">
    <property type="protein sequence ID" value="VDK28157.1"/>
    <property type="molecule type" value="Genomic_DNA"/>
</dbReference>
<reference evidence="3" key="1">
    <citation type="submission" date="2017-02" db="UniProtKB">
        <authorList>
            <consortium name="WormBaseParasite"/>
        </authorList>
    </citation>
    <scope>IDENTIFICATION</scope>
</reference>
<gene>
    <name evidence="1" type="ORF">ASIM_LOCUS6940</name>
</gene>
<dbReference type="OrthoDB" id="27683at2759"/>